<dbReference type="InterPro" id="IPR032675">
    <property type="entry name" value="LRR_dom_sf"/>
</dbReference>
<dbReference type="PANTHER" id="PTHR47566">
    <property type="match status" value="1"/>
</dbReference>
<evidence type="ECO:0000256" key="1">
    <source>
        <dbReference type="ARBA" id="ARBA00022614"/>
    </source>
</evidence>
<protein>
    <submittedName>
        <fullName evidence="6">T9SS type A sorting domain-containing protein</fullName>
    </submittedName>
</protein>
<name>A0ABV5GQS5_9FLAO</name>
<dbReference type="SUPFAM" id="SSF52058">
    <property type="entry name" value="L domain-like"/>
    <property type="match status" value="2"/>
</dbReference>
<dbReference type="Pfam" id="PF18962">
    <property type="entry name" value="Por_Secre_tail"/>
    <property type="match status" value="1"/>
</dbReference>
<keyword evidence="3" id="KW-0677">Repeat</keyword>
<feature type="chain" id="PRO_5046987590" evidence="4">
    <location>
        <begin position="19"/>
        <end position="668"/>
    </location>
</feature>
<evidence type="ECO:0000256" key="4">
    <source>
        <dbReference type="SAM" id="SignalP"/>
    </source>
</evidence>
<organism evidence="6 7">
    <name type="scientific">Flavobacterium jumunjinense</name>
    <dbReference type="NCBI Taxonomy" id="998845"/>
    <lineage>
        <taxon>Bacteria</taxon>
        <taxon>Pseudomonadati</taxon>
        <taxon>Bacteroidota</taxon>
        <taxon>Flavobacteriia</taxon>
        <taxon>Flavobacteriales</taxon>
        <taxon>Flavobacteriaceae</taxon>
        <taxon>Flavobacterium</taxon>
    </lineage>
</organism>
<feature type="domain" description="Secretion system C-terminal sorting" evidence="5">
    <location>
        <begin position="601"/>
        <end position="665"/>
    </location>
</feature>
<proteinExistence type="predicted"/>
<reference evidence="6 7" key="1">
    <citation type="submission" date="2024-09" db="EMBL/GenBank/DDBJ databases">
        <authorList>
            <person name="Sun Q."/>
            <person name="Mori K."/>
        </authorList>
    </citation>
    <scope>NUCLEOTIDE SEQUENCE [LARGE SCALE GENOMIC DNA]</scope>
    <source>
        <strain evidence="6 7">CECT 7955</strain>
    </source>
</reference>
<dbReference type="InterPro" id="IPR052574">
    <property type="entry name" value="CDIRP"/>
</dbReference>
<dbReference type="EMBL" id="JBHMEY010000042">
    <property type="protein sequence ID" value="MFB9097336.1"/>
    <property type="molecule type" value="Genomic_DNA"/>
</dbReference>
<keyword evidence="1" id="KW-0433">Leucine-rich repeat</keyword>
<gene>
    <name evidence="6" type="ORF">ACFFVF_12485</name>
</gene>
<evidence type="ECO:0000256" key="2">
    <source>
        <dbReference type="ARBA" id="ARBA00022729"/>
    </source>
</evidence>
<evidence type="ECO:0000256" key="3">
    <source>
        <dbReference type="ARBA" id="ARBA00022737"/>
    </source>
</evidence>
<dbReference type="PANTHER" id="PTHR47566:SF1">
    <property type="entry name" value="PROTEIN NUD1"/>
    <property type="match status" value="1"/>
</dbReference>
<keyword evidence="2 4" id="KW-0732">Signal</keyword>
<dbReference type="Gene3D" id="3.80.10.10">
    <property type="entry name" value="Ribonuclease Inhibitor"/>
    <property type="match status" value="2"/>
</dbReference>
<feature type="signal peptide" evidence="4">
    <location>
        <begin position="1"/>
        <end position="18"/>
    </location>
</feature>
<evidence type="ECO:0000259" key="5">
    <source>
        <dbReference type="Pfam" id="PF18962"/>
    </source>
</evidence>
<dbReference type="NCBIfam" id="TIGR04183">
    <property type="entry name" value="Por_Secre_tail"/>
    <property type="match status" value="1"/>
</dbReference>
<dbReference type="InterPro" id="IPR026444">
    <property type="entry name" value="Secre_tail"/>
</dbReference>
<evidence type="ECO:0000313" key="6">
    <source>
        <dbReference type="EMBL" id="MFB9097336.1"/>
    </source>
</evidence>
<accession>A0ABV5GQS5</accession>
<dbReference type="Proteomes" id="UP001589607">
    <property type="component" value="Unassembled WGS sequence"/>
</dbReference>
<sequence>MKTRLLVLIALFSTLAYSQTFDWETATLGGSSQNPNSVAIQTINGYEASFRTSNNTLINLTNAGQGSTGLSVRNAQYEQTVLLTFYPAVDTQSLKVFGSLTSNWTFKSMDGYGSTTVLNTTTANVTTAASIVALNWTNVVQIQISRTDGDSENFGIDDIVYTPYTAPPCIVNIPDANFKAALVANTAINTNGNTEIECTEASAFTGTIDVNNINISDLTGIEAFTEITELRCNGNNLSALDVSQNTKLTLLNVASNQLTALDLSTNLKLQTLWAQVNQFTSLDVSANTNLTLISVGSCPNLTSLNVANGNNSNIPGANFAANSNPNLTCITVDNVAYSTANWNFIDAQTSFSTNCPPPCVVNIPDANFKAYLVGNTAINTNGNTEIECTEASAFTGQISCPGLSISDLTGIEAFVNLTDLRCANNQLSNLDVTQNTSLTFLNCNENQLSSLDVTQNTSLTDLSCGINQLSSLNVSQNTSLTVFHCNSNQLSNLNVSQNTSLTTLWCQNNSLNSLDVSQNTSLTLLYCSFNQLSSLDVQNGNNINITSNNFYAQSNPNLTCIQVDDAAYSTSNWTNIDAQTSFSTNCALSSQSFTSGLVFSVYPNPTRNVLNIEMKTNLKQATIYSVLGTQVLQTKSTVINTANLNTGMYLITIEDDNGFVSTKRFIKQ</sequence>
<comment type="caution">
    <text evidence="6">The sequence shown here is derived from an EMBL/GenBank/DDBJ whole genome shotgun (WGS) entry which is preliminary data.</text>
</comment>
<keyword evidence="7" id="KW-1185">Reference proteome</keyword>
<dbReference type="RefSeq" id="WP_236457751.1">
    <property type="nucleotide sequence ID" value="NZ_CBCSGE010000005.1"/>
</dbReference>
<evidence type="ECO:0000313" key="7">
    <source>
        <dbReference type="Proteomes" id="UP001589607"/>
    </source>
</evidence>